<keyword evidence="3 6" id="KW-0378">Hydrolase</keyword>
<dbReference type="RefSeq" id="WP_085010424.1">
    <property type="nucleotide sequence ID" value="NZ_NAAD01000010.1"/>
</dbReference>
<dbReference type="GO" id="GO:0016020">
    <property type="term" value="C:membrane"/>
    <property type="evidence" value="ECO:0007669"/>
    <property type="project" value="TreeGrafter"/>
</dbReference>
<keyword evidence="7" id="KW-0472">Membrane</keyword>
<keyword evidence="7" id="KW-0812">Transmembrane</keyword>
<keyword evidence="2" id="KW-0479">Metal-binding</keyword>
<feature type="transmembrane region" description="Helical" evidence="7">
    <location>
        <begin position="23"/>
        <end position="45"/>
    </location>
</feature>
<dbReference type="GO" id="GO:0046872">
    <property type="term" value="F:metal ion binding"/>
    <property type="evidence" value="ECO:0007669"/>
    <property type="project" value="UniProtKB-KW"/>
</dbReference>
<comment type="similarity">
    <text evidence="6">Belongs to the peptidase M48 family.</text>
</comment>
<feature type="domain" description="Peptidase M48" evidence="8">
    <location>
        <begin position="92"/>
        <end position="249"/>
    </location>
</feature>
<evidence type="ECO:0000256" key="1">
    <source>
        <dbReference type="ARBA" id="ARBA00022670"/>
    </source>
</evidence>
<keyword evidence="7" id="KW-1133">Transmembrane helix</keyword>
<dbReference type="GO" id="GO:0004222">
    <property type="term" value="F:metalloendopeptidase activity"/>
    <property type="evidence" value="ECO:0007669"/>
    <property type="project" value="InterPro"/>
</dbReference>
<dbReference type="CDD" id="cd07332">
    <property type="entry name" value="M48C_Oma1_like"/>
    <property type="match status" value="1"/>
</dbReference>
<proteinExistence type="inferred from homology"/>
<evidence type="ECO:0000256" key="4">
    <source>
        <dbReference type="ARBA" id="ARBA00022833"/>
    </source>
</evidence>
<evidence type="ECO:0000259" key="8">
    <source>
        <dbReference type="Pfam" id="PF01435"/>
    </source>
</evidence>
<keyword evidence="10" id="KW-1185">Reference proteome</keyword>
<gene>
    <name evidence="9" type="ORF">B5V00_08840</name>
</gene>
<keyword evidence="5 6" id="KW-0482">Metalloprotease</keyword>
<evidence type="ECO:0000256" key="3">
    <source>
        <dbReference type="ARBA" id="ARBA00022801"/>
    </source>
</evidence>
<sequence>MKFTPRLPDENVNVSRTHPLAELAWLLGGLLLLCLLVFGGLGLAVDLTVDHLPTRVENWLGDYARRQFPARESAPLQRRLDALTAVLPPGSPLRDRIFRVRLSSDPRVNAVALPGNTIVIFSGLLDAVTSENELSMVLAHELGHFAHRDHLRQLGRGLVITAVAALLFGERSGVTELASDLFLTWQASYSRRQEAAADAYALELLVARYGQAAGATDLFARLAAKKGRRPSRLLASHPYPEKRIELLRQLIEQRGFPIAERTPLGDDLRRLSAEEAGKGE</sequence>
<dbReference type="InterPro" id="IPR051156">
    <property type="entry name" value="Mito/Outer_Membr_Metalloprot"/>
</dbReference>
<dbReference type="Pfam" id="PF01435">
    <property type="entry name" value="Peptidase_M48"/>
    <property type="match status" value="1"/>
</dbReference>
<dbReference type="PANTHER" id="PTHR22726">
    <property type="entry name" value="METALLOENDOPEPTIDASE OMA1"/>
    <property type="match status" value="1"/>
</dbReference>
<keyword evidence="4 6" id="KW-0862">Zinc</keyword>
<dbReference type="Gene3D" id="3.30.2010.10">
    <property type="entry name" value="Metalloproteases ('zincins'), catalytic domain"/>
    <property type="match status" value="1"/>
</dbReference>
<dbReference type="PANTHER" id="PTHR22726:SF1">
    <property type="entry name" value="METALLOENDOPEPTIDASE OMA1, MITOCHONDRIAL"/>
    <property type="match status" value="1"/>
</dbReference>
<dbReference type="InterPro" id="IPR001915">
    <property type="entry name" value="Peptidase_M48"/>
</dbReference>
<protein>
    <recommendedName>
        <fullName evidence="8">Peptidase M48 domain-containing protein</fullName>
    </recommendedName>
</protein>
<evidence type="ECO:0000256" key="2">
    <source>
        <dbReference type="ARBA" id="ARBA00022723"/>
    </source>
</evidence>
<comment type="caution">
    <text evidence="9">The sequence shown here is derived from an EMBL/GenBank/DDBJ whole genome shotgun (WGS) entry which is preliminary data.</text>
</comment>
<name>A0A1X0Y3Y8_9BACT</name>
<evidence type="ECO:0000256" key="5">
    <source>
        <dbReference type="ARBA" id="ARBA00023049"/>
    </source>
</evidence>
<dbReference type="OrthoDB" id="9810445at2"/>
<dbReference type="STRING" id="1969733.B5V00_08840"/>
<evidence type="ECO:0000256" key="6">
    <source>
        <dbReference type="RuleBase" id="RU003983"/>
    </source>
</evidence>
<dbReference type="GO" id="GO:0051603">
    <property type="term" value="P:proteolysis involved in protein catabolic process"/>
    <property type="evidence" value="ECO:0007669"/>
    <property type="project" value="TreeGrafter"/>
</dbReference>
<dbReference type="Proteomes" id="UP000193136">
    <property type="component" value="Unassembled WGS sequence"/>
</dbReference>
<keyword evidence="1 6" id="KW-0645">Protease</keyword>
<evidence type="ECO:0000256" key="7">
    <source>
        <dbReference type="SAM" id="Phobius"/>
    </source>
</evidence>
<evidence type="ECO:0000313" key="10">
    <source>
        <dbReference type="Proteomes" id="UP000193136"/>
    </source>
</evidence>
<evidence type="ECO:0000313" key="9">
    <source>
        <dbReference type="EMBL" id="ORJ59774.1"/>
    </source>
</evidence>
<accession>A0A1X0Y3Y8</accession>
<comment type="cofactor">
    <cofactor evidence="6">
        <name>Zn(2+)</name>
        <dbReference type="ChEBI" id="CHEBI:29105"/>
    </cofactor>
    <text evidence="6">Binds 1 zinc ion per subunit.</text>
</comment>
<dbReference type="AlphaFoldDB" id="A0A1X0Y3Y8"/>
<reference evidence="9 10" key="1">
    <citation type="submission" date="2017-03" db="EMBL/GenBank/DDBJ databases">
        <title>Genome sequence of Geothermobacter sp. EPR-M, Deep-Sea Iron Reducer.</title>
        <authorList>
            <person name="Tully B."/>
            <person name="Savalia P."/>
            <person name="Abuyen K."/>
            <person name="Baughan C."/>
            <person name="Romero E."/>
            <person name="Ronkowski C."/>
            <person name="Torres B."/>
            <person name="Tremblay J."/>
            <person name="Trujillo A."/>
            <person name="Tyler M."/>
            <person name="Perez-Rodriguez I."/>
            <person name="Amend J."/>
        </authorList>
    </citation>
    <scope>NUCLEOTIDE SEQUENCE [LARGE SCALE GENOMIC DNA]</scope>
    <source>
        <strain evidence="9 10">EPR-M</strain>
    </source>
</reference>
<organism evidence="9 10">
    <name type="scientific">Geothermobacter hydrogeniphilus</name>
    <dbReference type="NCBI Taxonomy" id="1969733"/>
    <lineage>
        <taxon>Bacteria</taxon>
        <taxon>Pseudomonadati</taxon>
        <taxon>Thermodesulfobacteriota</taxon>
        <taxon>Desulfuromonadia</taxon>
        <taxon>Desulfuromonadales</taxon>
        <taxon>Geothermobacteraceae</taxon>
        <taxon>Geothermobacter</taxon>
    </lineage>
</organism>
<dbReference type="EMBL" id="NAAD01000010">
    <property type="protein sequence ID" value="ORJ59774.1"/>
    <property type="molecule type" value="Genomic_DNA"/>
</dbReference>